<dbReference type="GO" id="GO:0003677">
    <property type="term" value="F:DNA binding"/>
    <property type="evidence" value="ECO:0007669"/>
    <property type="project" value="InterPro"/>
</dbReference>
<organism evidence="2 3">
    <name type="scientific">Agromyces archimandritae</name>
    <dbReference type="NCBI Taxonomy" id="2781962"/>
    <lineage>
        <taxon>Bacteria</taxon>
        <taxon>Bacillati</taxon>
        <taxon>Actinomycetota</taxon>
        <taxon>Actinomycetes</taxon>
        <taxon>Micrococcales</taxon>
        <taxon>Microbacteriaceae</taxon>
        <taxon>Agromyces</taxon>
    </lineage>
</organism>
<dbReference type="Proteomes" id="UP000671914">
    <property type="component" value="Chromosome"/>
</dbReference>
<protein>
    <submittedName>
        <fullName evidence="2">Recombinase family protein</fullName>
    </submittedName>
</protein>
<feature type="domain" description="Resolvase/invertase-type recombinase catalytic" evidence="1">
    <location>
        <begin position="42"/>
        <end position="120"/>
    </location>
</feature>
<evidence type="ECO:0000259" key="1">
    <source>
        <dbReference type="Pfam" id="PF00239"/>
    </source>
</evidence>
<dbReference type="AlphaFoldDB" id="A0A975FPY5"/>
<dbReference type="Pfam" id="PF00239">
    <property type="entry name" value="Resolvase"/>
    <property type="match status" value="1"/>
</dbReference>
<reference evidence="2" key="1">
    <citation type="submission" date="2021-03" db="EMBL/GenBank/DDBJ databases">
        <title>Agromyces archimandritus sp. nov., isolated from the cockroach Archimandrita tessellata.</title>
        <authorList>
            <person name="Guzman J."/>
            <person name="Ortuzar M."/>
            <person name="Poehlein A."/>
            <person name="Daniel R."/>
            <person name="Trujillo M."/>
            <person name="Vilcinskas A."/>
        </authorList>
    </citation>
    <scope>NUCLEOTIDE SEQUENCE</scope>
    <source>
        <strain evidence="2">G127AT</strain>
    </source>
</reference>
<proteinExistence type="predicted"/>
<accession>A0A975FPY5</accession>
<sequence>MIRGIVIDMGGFAPLDEQREAVGEAGEVVVLAPASDGAWVDAVTALIDAAAPGDAIAVAALHVLGPSARGILTALDRARALGVDVISAADEIDTREDAAPLTTAGLFLGAADRAAEARARRSIALAASRPEGISPPRALYVPERYLGAVGEHGTDAGAGAATP</sequence>
<dbReference type="GO" id="GO:0000150">
    <property type="term" value="F:DNA strand exchange activity"/>
    <property type="evidence" value="ECO:0007669"/>
    <property type="project" value="InterPro"/>
</dbReference>
<dbReference type="InterPro" id="IPR006119">
    <property type="entry name" value="Resolv_N"/>
</dbReference>
<dbReference type="KEGG" id="aarc:G127AT_06700"/>
<dbReference type="SUPFAM" id="SSF53041">
    <property type="entry name" value="Resolvase-like"/>
    <property type="match status" value="1"/>
</dbReference>
<dbReference type="InterPro" id="IPR036162">
    <property type="entry name" value="Resolvase-like_N_sf"/>
</dbReference>
<name>A0A975FPY5_9MICO</name>
<gene>
    <name evidence="2" type="ORF">G127AT_06700</name>
</gene>
<evidence type="ECO:0000313" key="2">
    <source>
        <dbReference type="EMBL" id="QTX05877.1"/>
    </source>
</evidence>
<evidence type="ECO:0000313" key="3">
    <source>
        <dbReference type="Proteomes" id="UP000671914"/>
    </source>
</evidence>
<dbReference type="EMBL" id="CP071696">
    <property type="protein sequence ID" value="QTX05877.1"/>
    <property type="molecule type" value="Genomic_DNA"/>
</dbReference>
<dbReference type="RefSeq" id="WP_210901267.1">
    <property type="nucleotide sequence ID" value="NZ_CP071696.1"/>
</dbReference>
<keyword evidence="3" id="KW-1185">Reference proteome</keyword>